<reference evidence="2 3" key="1">
    <citation type="submission" date="2019-09" db="EMBL/GenBank/DDBJ databases">
        <title>The hologenome of the rock-dwelling lichen Lasallia pustulata.</title>
        <authorList>
            <person name="Greshake Tzovaras B."/>
            <person name="Segers F."/>
            <person name="Bicker A."/>
            <person name="Dal Grande F."/>
            <person name="Otte J."/>
            <person name="Hankeln T."/>
            <person name="Schmitt I."/>
            <person name="Ebersberger I."/>
        </authorList>
    </citation>
    <scope>NUCLEOTIDE SEQUENCE [LARGE SCALE GENOMIC DNA]</scope>
    <source>
        <strain evidence="2">A1-1</strain>
    </source>
</reference>
<dbReference type="Proteomes" id="UP000324767">
    <property type="component" value="Unassembled WGS sequence"/>
</dbReference>
<evidence type="ECO:0000313" key="3">
    <source>
        <dbReference type="Proteomes" id="UP000324767"/>
    </source>
</evidence>
<evidence type="ECO:0000256" key="1">
    <source>
        <dbReference type="ARBA" id="ARBA00023002"/>
    </source>
</evidence>
<dbReference type="EMBL" id="VXIT01000007">
    <property type="protein sequence ID" value="KAA6411320.1"/>
    <property type="molecule type" value="Genomic_DNA"/>
</dbReference>
<comment type="caution">
    <text evidence="2">The sequence shown here is derived from an EMBL/GenBank/DDBJ whole genome shotgun (WGS) entry which is preliminary data.</text>
</comment>
<protein>
    <submittedName>
        <fullName evidence="2">Uncharacterized protein</fullName>
    </submittedName>
</protein>
<gene>
    <name evidence="2" type="ORF">FRX48_04600</name>
</gene>
<dbReference type="PANTHER" id="PTHR45348:SF7">
    <property type="entry name" value="ZINC BINDING OXIDOREDUCTASE, PUTATIVE-RELATED"/>
    <property type="match status" value="1"/>
</dbReference>
<accession>A0A5M8PPA3</accession>
<name>A0A5M8PPA3_9LECA</name>
<dbReference type="InterPro" id="IPR047122">
    <property type="entry name" value="Trans-enoyl_RdTase-like"/>
</dbReference>
<dbReference type="AlphaFoldDB" id="A0A5M8PPA3"/>
<dbReference type="Gene3D" id="3.40.50.720">
    <property type="entry name" value="NAD(P)-binding Rossmann-like Domain"/>
    <property type="match status" value="1"/>
</dbReference>
<evidence type="ECO:0000313" key="2">
    <source>
        <dbReference type="EMBL" id="KAA6411320.1"/>
    </source>
</evidence>
<dbReference type="GO" id="GO:0016651">
    <property type="term" value="F:oxidoreductase activity, acting on NAD(P)H"/>
    <property type="evidence" value="ECO:0007669"/>
    <property type="project" value="InterPro"/>
</dbReference>
<sequence>MQALHQRLYHNDKGLNGNQDTEGSSKILLPASKYFTWWENLAAGLLCGYKHRHAYHPASTDRSPRNTHHSHCLPATSPHVTRFRRCKTFEYNSPSLIEDIGKLERNVRRGIDCHSEGRSTVRAAECMLSNEKPETCAPDDRRRLIRTLPPGMISGTVPASVRADEWILSYTALGKPFWFLFRYYPSAPSDYANASTYLKNLTALLKDGKVVPVPHRLMPGGLANVGKEFEEMRARKVRGEKLVYRVGGEAGVDP</sequence>
<dbReference type="PANTHER" id="PTHR45348">
    <property type="entry name" value="HYPOTHETICAL OXIDOREDUCTASE (EUROFUNG)"/>
    <property type="match status" value="1"/>
</dbReference>
<keyword evidence="1" id="KW-0560">Oxidoreductase</keyword>
<proteinExistence type="predicted"/>
<dbReference type="Gene3D" id="3.90.180.10">
    <property type="entry name" value="Medium-chain alcohol dehydrogenases, catalytic domain"/>
    <property type="match status" value="1"/>
</dbReference>
<dbReference type="OrthoDB" id="9992527at2759"/>
<organism evidence="2 3">
    <name type="scientific">Lasallia pustulata</name>
    <dbReference type="NCBI Taxonomy" id="136370"/>
    <lineage>
        <taxon>Eukaryota</taxon>
        <taxon>Fungi</taxon>
        <taxon>Dikarya</taxon>
        <taxon>Ascomycota</taxon>
        <taxon>Pezizomycotina</taxon>
        <taxon>Lecanoromycetes</taxon>
        <taxon>OSLEUM clade</taxon>
        <taxon>Umbilicariomycetidae</taxon>
        <taxon>Umbilicariales</taxon>
        <taxon>Umbilicariaceae</taxon>
        <taxon>Lasallia</taxon>
    </lineage>
</organism>